<accession>A0AA35TX41</accession>
<dbReference type="HAMAP" id="MF_01333_B">
    <property type="entry name" value="Ribosomal_uL5_B"/>
    <property type="match status" value="1"/>
</dbReference>
<evidence type="ECO:0000259" key="6">
    <source>
        <dbReference type="Pfam" id="PF00673"/>
    </source>
</evidence>
<dbReference type="InterPro" id="IPR020930">
    <property type="entry name" value="Ribosomal_uL5_bac-type"/>
</dbReference>
<proteinExistence type="inferred from homology"/>
<protein>
    <submittedName>
        <fullName evidence="7">50S ribosomal protein L5</fullName>
    </submittedName>
</protein>
<dbReference type="InterPro" id="IPR002132">
    <property type="entry name" value="Ribosomal_uL5"/>
</dbReference>
<evidence type="ECO:0000259" key="5">
    <source>
        <dbReference type="Pfam" id="PF00281"/>
    </source>
</evidence>
<evidence type="ECO:0000256" key="4">
    <source>
        <dbReference type="RuleBase" id="RU003930"/>
    </source>
</evidence>
<feature type="domain" description="Large ribosomal subunit protein uL5 N-terminal" evidence="5">
    <location>
        <begin position="1"/>
        <end position="55"/>
    </location>
</feature>
<dbReference type="Gene3D" id="3.30.1440.10">
    <property type="match status" value="1"/>
</dbReference>
<dbReference type="InterPro" id="IPR031309">
    <property type="entry name" value="Ribosomal_uL5_C"/>
</dbReference>
<reference evidence="7" key="1">
    <citation type="submission" date="2023-03" db="EMBL/GenBank/DDBJ databases">
        <authorList>
            <person name="Steffen K."/>
            <person name="Cardenas P."/>
        </authorList>
    </citation>
    <scope>NUCLEOTIDE SEQUENCE</scope>
</reference>
<gene>
    <name evidence="7" type="ORF">GBAR_LOCUS29812</name>
</gene>
<evidence type="ECO:0000313" key="7">
    <source>
        <dbReference type="EMBL" id="CAI8054651.1"/>
    </source>
</evidence>
<dbReference type="GO" id="GO:0006412">
    <property type="term" value="P:translation"/>
    <property type="evidence" value="ECO:0007669"/>
    <property type="project" value="InterPro"/>
</dbReference>
<dbReference type="Pfam" id="PF00281">
    <property type="entry name" value="Ribosomal_L5"/>
    <property type="match status" value="1"/>
</dbReference>
<dbReference type="GO" id="GO:1990904">
    <property type="term" value="C:ribonucleoprotein complex"/>
    <property type="evidence" value="ECO:0007669"/>
    <property type="project" value="UniProtKB-KW"/>
</dbReference>
<dbReference type="NCBIfam" id="NF000585">
    <property type="entry name" value="PRK00010.1"/>
    <property type="match status" value="1"/>
</dbReference>
<name>A0AA35TX41_GEOBA</name>
<feature type="domain" description="Large ribosomal subunit protein uL5 C-terminal" evidence="6">
    <location>
        <begin position="60"/>
        <end position="152"/>
    </location>
</feature>
<dbReference type="PANTHER" id="PTHR11994">
    <property type="entry name" value="60S RIBOSOMAL PROTEIN L11-RELATED"/>
    <property type="match status" value="1"/>
</dbReference>
<dbReference type="Pfam" id="PF00673">
    <property type="entry name" value="Ribosomal_L5_C"/>
    <property type="match status" value="1"/>
</dbReference>
<evidence type="ECO:0000256" key="3">
    <source>
        <dbReference type="ARBA" id="ARBA00023274"/>
    </source>
</evidence>
<dbReference type="SUPFAM" id="SSF55282">
    <property type="entry name" value="RL5-like"/>
    <property type="match status" value="1"/>
</dbReference>
<dbReference type="GO" id="GO:0003735">
    <property type="term" value="F:structural constituent of ribosome"/>
    <property type="evidence" value="ECO:0007669"/>
    <property type="project" value="InterPro"/>
</dbReference>
<organism evidence="7 8">
    <name type="scientific">Geodia barretti</name>
    <name type="common">Barrett's horny sponge</name>
    <dbReference type="NCBI Taxonomy" id="519541"/>
    <lineage>
        <taxon>Eukaryota</taxon>
        <taxon>Metazoa</taxon>
        <taxon>Porifera</taxon>
        <taxon>Demospongiae</taxon>
        <taxon>Heteroscleromorpha</taxon>
        <taxon>Tetractinellida</taxon>
        <taxon>Astrophorina</taxon>
        <taxon>Geodiidae</taxon>
        <taxon>Geodia</taxon>
    </lineage>
</organism>
<keyword evidence="8" id="KW-1185">Reference proteome</keyword>
<dbReference type="AlphaFoldDB" id="A0AA35TX41"/>
<evidence type="ECO:0000256" key="1">
    <source>
        <dbReference type="ARBA" id="ARBA00008553"/>
    </source>
</evidence>
<dbReference type="Proteomes" id="UP001174909">
    <property type="component" value="Unassembled WGS sequence"/>
</dbReference>
<keyword evidence="3 4" id="KW-0687">Ribonucleoprotein</keyword>
<keyword evidence="2 4" id="KW-0689">Ribosomal protein</keyword>
<dbReference type="InterPro" id="IPR031310">
    <property type="entry name" value="Ribosomal_uL5_N"/>
</dbReference>
<comment type="caution">
    <text evidence="7">The sequence shown here is derived from an EMBL/GenBank/DDBJ whole genome shotgun (WGS) entry which is preliminary data.</text>
</comment>
<dbReference type="EMBL" id="CASHTH010004203">
    <property type="protein sequence ID" value="CAI8054651.1"/>
    <property type="molecule type" value="Genomic_DNA"/>
</dbReference>
<dbReference type="GO" id="GO:0005840">
    <property type="term" value="C:ribosome"/>
    <property type="evidence" value="ECO:0007669"/>
    <property type="project" value="UniProtKB-KW"/>
</dbReference>
<comment type="similarity">
    <text evidence="1 4">Belongs to the universal ribosomal protein uL5 family.</text>
</comment>
<dbReference type="InterPro" id="IPR022803">
    <property type="entry name" value="Ribosomal_uL5_dom_sf"/>
</dbReference>
<dbReference type="PIRSF" id="PIRSF002161">
    <property type="entry name" value="Ribosomal_L5"/>
    <property type="match status" value="1"/>
</dbReference>
<dbReference type="FunFam" id="3.30.1440.10:FF:000001">
    <property type="entry name" value="50S ribosomal protein L5"/>
    <property type="match status" value="1"/>
</dbReference>
<evidence type="ECO:0000256" key="2">
    <source>
        <dbReference type="ARBA" id="ARBA00022980"/>
    </source>
</evidence>
<evidence type="ECO:0000313" key="8">
    <source>
        <dbReference type="Proteomes" id="UP001174909"/>
    </source>
</evidence>
<sequence length="165" mass="18519">MQIPHIEKVVLNIGLGEEKQNPRALESATRDISLISAQKPVTTRARRSIAGFKLRQGEAIGTSVTLRGHRMYDFIDRLFNAALPRIRDFRGVPRRAFDGRGNYSLGIREQVIFPEIDYGQIDRIRGFQVSFITTASTDREAMRLLELMGMPFARDGSQAGVNGNV</sequence>